<reference evidence="3 4" key="1">
    <citation type="submission" date="2024-04" db="EMBL/GenBank/DDBJ databases">
        <title>whole genome sequencing of Lutimonas vermicola strain IMCC1616.</title>
        <authorList>
            <person name="Bae S.S."/>
        </authorList>
    </citation>
    <scope>NUCLEOTIDE SEQUENCE [LARGE SCALE GENOMIC DNA]</scope>
    <source>
        <strain evidence="3 4">IMCC1616</strain>
    </source>
</reference>
<gene>
    <name evidence="3" type="ORF">AABB81_04955</name>
</gene>
<evidence type="ECO:0000313" key="3">
    <source>
        <dbReference type="EMBL" id="MEL4455233.1"/>
    </source>
</evidence>
<feature type="transmembrane region" description="Helical" evidence="1">
    <location>
        <begin position="32"/>
        <end position="51"/>
    </location>
</feature>
<sequence>MSNIDWIGFIGVFQILLAYMLNVLGKISKDDISFMLLNLIGAGMACYASILMNYMPFVVLEGIWAIVSLISLIKYGAKNFRLD</sequence>
<proteinExistence type="predicted"/>
<dbReference type="Pfam" id="PF26604">
    <property type="entry name" value="CBU_0592"/>
    <property type="match status" value="1"/>
</dbReference>
<keyword evidence="1" id="KW-0472">Membrane</keyword>
<evidence type="ECO:0000259" key="2">
    <source>
        <dbReference type="Pfam" id="PF26604"/>
    </source>
</evidence>
<name>A0ABU9KZG2_9FLAO</name>
<feature type="transmembrane region" description="Helical" evidence="1">
    <location>
        <begin position="57"/>
        <end position="77"/>
    </location>
</feature>
<dbReference type="NCBIfam" id="NF047864">
    <property type="entry name" value="CBU_0592_membra"/>
    <property type="match status" value="1"/>
</dbReference>
<keyword evidence="4" id="KW-1185">Reference proteome</keyword>
<feature type="transmembrane region" description="Helical" evidence="1">
    <location>
        <begin position="6"/>
        <end position="25"/>
    </location>
</feature>
<dbReference type="EMBL" id="JBCDNA010000001">
    <property type="protein sequence ID" value="MEL4455233.1"/>
    <property type="molecule type" value="Genomic_DNA"/>
</dbReference>
<organism evidence="3 4">
    <name type="scientific">Lutimonas vermicola</name>
    <dbReference type="NCBI Taxonomy" id="414288"/>
    <lineage>
        <taxon>Bacteria</taxon>
        <taxon>Pseudomonadati</taxon>
        <taxon>Bacteroidota</taxon>
        <taxon>Flavobacteriia</taxon>
        <taxon>Flavobacteriales</taxon>
        <taxon>Flavobacteriaceae</taxon>
        <taxon>Lutimonas</taxon>
    </lineage>
</organism>
<keyword evidence="1" id="KW-0812">Transmembrane</keyword>
<evidence type="ECO:0000313" key="4">
    <source>
        <dbReference type="Proteomes" id="UP001474120"/>
    </source>
</evidence>
<protein>
    <recommendedName>
        <fullName evidence="2">CBU-0592-like domain-containing protein</fullName>
    </recommendedName>
</protein>
<dbReference type="Proteomes" id="UP001474120">
    <property type="component" value="Unassembled WGS sequence"/>
</dbReference>
<dbReference type="RefSeq" id="WP_342159034.1">
    <property type="nucleotide sequence ID" value="NZ_JBCDNA010000001.1"/>
</dbReference>
<accession>A0ABU9KZG2</accession>
<dbReference type="InterPro" id="IPR058058">
    <property type="entry name" value="CBU_0592-like"/>
</dbReference>
<evidence type="ECO:0000256" key="1">
    <source>
        <dbReference type="SAM" id="Phobius"/>
    </source>
</evidence>
<comment type="caution">
    <text evidence="3">The sequence shown here is derived from an EMBL/GenBank/DDBJ whole genome shotgun (WGS) entry which is preliminary data.</text>
</comment>
<feature type="domain" description="CBU-0592-like" evidence="2">
    <location>
        <begin position="4"/>
        <end position="75"/>
    </location>
</feature>
<keyword evidence="1" id="KW-1133">Transmembrane helix</keyword>